<reference evidence="6" key="1">
    <citation type="submission" date="2021-01" db="EMBL/GenBank/DDBJ databases">
        <authorList>
            <person name="Li R."/>
            <person name="Bekaert M."/>
        </authorList>
    </citation>
    <scope>NUCLEOTIDE SEQUENCE</scope>
    <source>
        <strain evidence="6">Farmed</strain>
    </source>
</reference>
<feature type="domain" description="NOT2/NOT3/NOT5 C-terminal" evidence="5">
    <location>
        <begin position="437"/>
        <end position="570"/>
    </location>
</feature>
<feature type="compositionally biased region" description="Polar residues" evidence="4">
    <location>
        <begin position="328"/>
        <end position="354"/>
    </location>
</feature>
<comment type="similarity">
    <text evidence="1">Belongs to the CNOT2/3/5 family.</text>
</comment>
<dbReference type="OrthoDB" id="25391at2759"/>
<evidence type="ECO:0000259" key="5">
    <source>
        <dbReference type="Pfam" id="PF04153"/>
    </source>
</evidence>
<dbReference type="InterPro" id="IPR038635">
    <property type="entry name" value="CCR4-NOT_su2/3/5_C_sf"/>
</dbReference>
<keyword evidence="3" id="KW-0804">Transcription</keyword>
<comment type="caution">
    <text evidence="6">The sequence shown here is derived from an EMBL/GenBank/DDBJ whole genome shotgun (WGS) entry which is preliminary data.</text>
</comment>
<dbReference type="FunFam" id="2.30.30.1020:FF:000005">
    <property type="entry name" value="Regena, isoform C"/>
    <property type="match status" value="1"/>
</dbReference>
<evidence type="ECO:0000256" key="1">
    <source>
        <dbReference type="ARBA" id="ARBA00007682"/>
    </source>
</evidence>
<dbReference type="EMBL" id="CAHIKZ030004120">
    <property type="protein sequence ID" value="CAE1307431.1"/>
    <property type="molecule type" value="Genomic_DNA"/>
</dbReference>
<dbReference type="AlphaFoldDB" id="A0A812DVU1"/>
<evidence type="ECO:0000313" key="6">
    <source>
        <dbReference type="EMBL" id="CAE1307431.1"/>
    </source>
</evidence>
<evidence type="ECO:0000256" key="3">
    <source>
        <dbReference type="ARBA" id="ARBA00023163"/>
    </source>
</evidence>
<keyword evidence="2" id="KW-0805">Transcription regulation</keyword>
<proteinExistence type="inferred from homology"/>
<dbReference type="InterPro" id="IPR007282">
    <property type="entry name" value="NOT2/3/5_C"/>
</dbReference>
<feature type="region of interest" description="Disordered" evidence="4">
    <location>
        <begin position="227"/>
        <end position="250"/>
    </location>
</feature>
<keyword evidence="7" id="KW-1185">Reference proteome</keyword>
<feature type="region of interest" description="Disordered" evidence="4">
    <location>
        <begin position="26"/>
        <end position="91"/>
    </location>
</feature>
<evidence type="ECO:0000313" key="7">
    <source>
        <dbReference type="Proteomes" id="UP000597762"/>
    </source>
</evidence>
<evidence type="ECO:0000256" key="2">
    <source>
        <dbReference type="ARBA" id="ARBA00023015"/>
    </source>
</evidence>
<evidence type="ECO:0000256" key="4">
    <source>
        <dbReference type="SAM" id="MobiDB-lite"/>
    </source>
</evidence>
<feature type="compositionally biased region" description="Polar residues" evidence="4">
    <location>
        <begin position="227"/>
        <end position="236"/>
    </location>
</feature>
<dbReference type="Gene3D" id="2.30.30.1020">
    <property type="entry name" value="CCR4-NOT complex subunit 2/3/5, C-terminal domain"/>
    <property type="match status" value="1"/>
</dbReference>
<sequence>MAFRNPLDGMAGMGQRFGADQFSWNAQYPLGRKGGTGELSPGGRKNPGMIGMQQQQPQQQQQPAPVQQQQQQQQQPQQQQSQVQQQQPSKARKVTCLLPSLGFFEDDDETNMYMNPSIFRPEKEVLTSQSPSQLTPFTGNFYNQVKYANTMPLSNPNTEWMTQNGWPDLTSTPMPPRSLGSQFPRSNQGHVTPTSMNPNFSISLQPLQQASPSRNLISTMGHRNILGPTQANQTLPGIQKRSSLSSVLGNSSNPITSISSSFGLSQTRAGENSQPSLDLSEFPILGNRTVPSTPAPSARSYVGMVNKPVQEQTPEFQIQQEDFPALPGSQNPPTTANDYSRKTPTSSVSGTYEQAVSKDGKFQVEKTSSSKPNRGIQTHHDGTVSNIPPGMVTDQFGIVGLLTFIRAAENDPNLVALAPGIDLTTLGLNMNSPENLYSTFQSPWADSPCRPQDIDFHVPCEYLTNIYIRDKLPFHAFLQLSPVKLNRYGEDLLFFLFYMNGGDVLQLAAAAELYNRDWRFHKEERVWITRAPGLEPIVKTINYERGTYYYFDATNWRKVAKEFHLEYDKLEDKPLTPTSPHISNQQIIAH</sequence>
<dbReference type="InterPro" id="IPR040168">
    <property type="entry name" value="Not2/3/5"/>
</dbReference>
<name>A0A812DVU1_ACAPH</name>
<dbReference type="Proteomes" id="UP000597762">
    <property type="component" value="Unassembled WGS sequence"/>
</dbReference>
<dbReference type="Pfam" id="PF04153">
    <property type="entry name" value="NOT2_3_5_C"/>
    <property type="match status" value="1"/>
</dbReference>
<feature type="region of interest" description="Disordered" evidence="4">
    <location>
        <begin position="323"/>
        <end position="388"/>
    </location>
</feature>
<dbReference type="PANTHER" id="PTHR23326">
    <property type="entry name" value="CCR4 NOT-RELATED"/>
    <property type="match status" value="1"/>
</dbReference>
<dbReference type="GO" id="GO:2000036">
    <property type="term" value="P:regulation of stem cell population maintenance"/>
    <property type="evidence" value="ECO:0007669"/>
    <property type="project" value="UniProtKB-ARBA"/>
</dbReference>
<dbReference type="GO" id="GO:0030015">
    <property type="term" value="C:CCR4-NOT core complex"/>
    <property type="evidence" value="ECO:0007669"/>
    <property type="project" value="InterPro"/>
</dbReference>
<accession>A0A812DVU1</accession>
<feature type="compositionally biased region" description="Low complexity" evidence="4">
    <location>
        <begin position="53"/>
        <end position="89"/>
    </location>
</feature>
<gene>
    <name evidence="6" type="ORF">SPHA_59459</name>
</gene>
<feature type="compositionally biased region" description="Polar residues" evidence="4">
    <location>
        <begin position="365"/>
        <end position="376"/>
    </location>
</feature>
<protein>
    <submittedName>
        <fullName evidence="6">CNOT2</fullName>
    </submittedName>
</protein>
<dbReference type="GO" id="GO:0006355">
    <property type="term" value="P:regulation of DNA-templated transcription"/>
    <property type="evidence" value="ECO:0007669"/>
    <property type="project" value="InterPro"/>
</dbReference>
<organism evidence="6 7">
    <name type="scientific">Acanthosepion pharaonis</name>
    <name type="common">Pharaoh cuttlefish</name>
    <name type="synonym">Sepia pharaonis</name>
    <dbReference type="NCBI Taxonomy" id="158019"/>
    <lineage>
        <taxon>Eukaryota</taxon>
        <taxon>Metazoa</taxon>
        <taxon>Spiralia</taxon>
        <taxon>Lophotrochozoa</taxon>
        <taxon>Mollusca</taxon>
        <taxon>Cephalopoda</taxon>
        <taxon>Coleoidea</taxon>
        <taxon>Decapodiformes</taxon>
        <taxon>Sepiida</taxon>
        <taxon>Sepiina</taxon>
        <taxon>Sepiidae</taxon>
        <taxon>Acanthosepion</taxon>
    </lineage>
</organism>